<comment type="catalytic activity">
    <reaction evidence="1">
        <text>(6R)-NADPHX = (6S)-NADPHX</text>
        <dbReference type="Rhea" id="RHEA:32227"/>
        <dbReference type="ChEBI" id="CHEBI:64076"/>
        <dbReference type="ChEBI" id="CHEBI:64077"/>
        <dbReference type="EC" id="5.1.99.6"/>
    </reaction>
</comment>
<dbReference type="InterPro" id="IPR036652">
    <property type="entry name" value="YjeF_N_dom_sf"/>
</dbReference>
<sequence>MHGYTAQQVREAERPHLEAGEPLMERASRGLAERIRGLIAARLAARGEAPGSGVRVLVLVGSGSNGGDGLFAGALLAGWGHEVIALTLGSRVHEAGRDAAVAAGVRLVGAGGADAVLDTLASGVLPVEVVMDALLGTGAAAGAAPAAALRGEARRVVQLLRAVTLAGADPVEAVPLGGYAPETAAALLQAAPVRVAPAVVAVDLPSGLDPDTGDTDGLILPADLTVTFGGVKAGLLRGHGPQLAGEVVLVPIGIEADLALLEPAVTVGSA</sequence>
<feature type="binding site" evidence="1">
    <location>
        <position position="65"/>
    </location>
    <ligand>
        <name>K(+)</name>
        <dbReference type="ChEBI" id="CHEBI:29103"/>
    </ligand>
</feature>
<comment type="catalytic activity">
    <reaction evidence="1">
        <text>(6R)-NADHX = (6S)-NADHX</text>
        <dbReference type="Rhea" id="RHEA:32215"/>
        <dbReference type="ChEBI" id="CHEBI:64074"/>
        <dbReference type="ChEBI" id="CHEBI:64075"/>
        <dbReference type="EC" id="5.1.99.6"/>
    </reaction>
</comment>
<dbReference type="RefSeq" id="WP_259478598.1">
    <property type="nucleotide sequence ID" value="NZ_BAAAQY010000003.1"/>
</dbReference>
<feature type="binding site" evidence="1">
    <location>
        <position position="206"/>
    </location>
    <ligand>
        <name>K(+)</name>
        <dbReference type="ChEBI" id="CHEBI:29103"/>
    </ligand>
</feature>
<evidence type="ECO:0000313" key="4">
    <source>
        <dbReference type="EMBL" id="GAA2228330.1"/>
    </source>
</evidence>
<evidence type="ECO:0000259" key="3">
    <source>
        <dbReference type="PROSITE" id="PS51385"/>
    </source>
</evidence>
<feature type="domain" description="YjeF N-terminal" evidence="3">
    <location>
        <begin position="9"/>
        <end position="260"/>
    </location>
</feature>
<feature type="region of interest" description="Disordered" evidence="2">
    <location>
        <begin position="1"/>
        <end position="20"/>
    </location>
</feature>
<keyword evidence="1" id="KW-0479">Metal-binding</keyword>
<organism evidence="4 5">
    <name type="scientific">Herbiconiux moechotypicola</name>
    <dbReference type="NCBI Taxonomy" id="637393"/>
    <lineage>
        <taxon>Bacteria</taxon>
        <taxon>Bacillati</taxon>
        <taxon>Actinomycetota</taxon>
        <taxon>Actinomycetes</taxon>
        <taxon>Micrococcales</taxon>
        <taxon>Microbacteriaceae</taxon>
        <taxon>Herbiconiux</taxon>
    </lineage>
</organism>
<dbReference type="Gene3D" id="3.40.50.10260">
    <property type="entry name" value="YjeF N-terminal domain"/>
    <property type="match status" value="1"/>
</dbReference>
<comment type="caution">
    <text evidence="1">Lacks conserved residue(s) required for the propagation of feature annotation.</text>
</comment>
<dbReference type="InterPro" id="IPR004443">
    <property type="entry name" value="YjeF_N_dom"/>
</dbReference>
<feature type="compositionally biased region" description="Basic and acidic residues" evidence="2">
    <location>
        <begin position="10"/>
        <end position="20"/>
    </location>
</feature>
<dbReference type="Proteomes" id="UP001500929">
    <property type="component" value="Unassembled WGS sequence"/>
</dbReference>
<dbReference type="Pfam" id="PF03853">
    <property type="entry name" value="YjeF_N"/>
    <property type="match status" value="1"/>
</dbReference>
<gene>
    <name evidence="1" type="primary">nnrE</name>
    <name evidence="4" type="ORF">GCM10009851_10870</name>
</gene>
<reference evidence="4 5" key="1">
    <citation type="journal article" date="2019" name="Int. J. Syst. Evol. Microbiol.">
        <title>The Global Catalogue of Microorganisms (GCM) 10K type strain sequencing project: providing services to taxonomists for standard genome sequencing and annotation.</title>
        <authorList>
            <consortium name="The Broad Institute Genomics Platform"/>
            <consortium name="The Broad Institute Genome Sequencing Center for Infectious Disease"/>
            <person name="Wu L."/>
            <person name="Ma J."/>
        </authorList>
    </citation>
    <scope>NUCLEOTIDE SEQUENCE [LARGE SCALE GENOMIC DNA]</scope>
    <source>
        <strain evidence="4 5">JCM 16117</strain>
    </source>
</reference>
<keyword evidence="5" id="KW-1185">Reference proteome</keyword>
<keyword evidence="1" id="KW-0630">Potassium</keyword>
<comment type="similarity">
    <text evidence="1">Belongs to the NnrE/AIBP family.</text>
</comment>
<name>A0ABN3DDQ3_9MICO</name>
<dbReference type="HAMAP" id="MF_01966">
    <property type="entry name" value="NADHX_epimerase"/>
    <property type="match status" value="1"/>
</dbReference>
<feature type="binding site" evidence="1">
    <location>
        <position position="132"/>
    </location>
    <ligand>
        <name>K(+)</name>
        <dbReference type="ChEBI" id="CHEBI:29103"/>
    </ligand>
</feature>
<feature type="binding site" evidence="1">
    <location>
        <position position="203"/>
    </location>
    <ligand>
        <name>(6S)-NADPHX</name>
        <dbReference type="ChEBI" id="CHEBI:64076"/>
    </ligand>
</feature>
<comment type="cofactor">
    <cofactor evidence="1">
        <name>K(+)</name>
        <dbReference type="ChEBI" id="CHEBI:29103"/>
    </cofactor>
    <text evidence="1">Binds 1 potassium ion per subunit.</text>
</comment>
<feature type="binding site" evidence="1">
    <location>
        <begin position="64"/>
        <end position="68"/>
    </location>
    <ligand>
        <name>(6S)-NADPHX</name>
        <dbReference type="ChEBI" id="CHEBI:64076"/>
    </ligand>
</feature>
<keyword evidence="1" id="KW-0547">Nucleotide-binding</keyword>
<dbReference type="EMBL" id="BAAAQY010000003">
    <property type="protein sequence ID" value="GAA2228330.1"/>
    <property type="molecule type" value="Genomic_DNA"/>
</dbReference>
<evidence type="ECO:0000256" key="2">
    <source>
        <dbReference type="SAM" id="MobiDB-lite"/>
    </source>
</evidence>
<protein>
    <recommendedName>
        <fullName evidence="1">NAD(P)H-hydrate epimerase</fullName>
        <ecNumber evidence="1">5.1.99.6</ecNumber>
    </recommendedName>
    <alternativeName>
        <fullName evidence="1">NAD(P)HX epimerase</fullName>
    </alternativeName>
</protein>
<proteinExistence type="inferred from homology"/>
<dbReference type="PROSITE" id="PS51385">
    <property type="entry name" value="YJEF_N"/>
    <property type="match status" value="1"/>
</dbReference>
<keyword evidence="1" id="KW-0520">NAD</keyword>
<keyword evidence="1" id="KW-0413">Isomerase</keyword>
<dbReference type="SUPFAM" id="SSF64153">
    <property type="entry name" value="YjeF N-terminal domain-like"/>
    <property type="match status" value="1"/>
</dbReference>
<evidence type="ECO:0000256" key="1">
    <source>
        <dbReference type="HAMAP-Rule" id="MF_01966"/>
    </source>
</evidence>
<evidence type="ECO:0000313" key="5">
    <source>
        <dbReference type="Proteomes" id="UP001500929"/>
    </source>
</evidence>
<accession>A0ABN3DDQ3</accession>
<dbReference type="EC" id="5.1.99.6" evidence="1"/>
<keyword evidence="1" id="KW-0521">NADP</keyword>
<comment type="function">
    <text evidence="1">Catalyzes the epimerization of the S- and R-forms of NAD(P)HX, a damaged form of NAD(P)H that is a result of enzymatic or heat-dependent hydration. This is a prerequisite for the S-specific NAD(P)H-hydrate dehydratase to allow the repair of both epimers of NAD(P)HX.</text>
</comment>
<comment type="caution">
    <text evidence="4">The sequence shown here is derived from an EMBL/GenBank/DDBJ whole genome shotgun (WGS) entry which is preliminary data.</text>
</comment>